<dbReference type="PRINTS" id="PR00413">
    <property type="entry name" value="HADHALOGNASE"/>
</dbReference>
<evidence type="ECO:0000313" key="4">
    <source>
        <dbReference type="EMBL" id="MBP0460649.1"/>
    </source>
</evidence>
<dbReference type="NCBIfam" id="TIGR01549">
    <property type="entry name" value="HAD-SF-IA-v1"/>
    <property type="match status" value="1"/>
</dbReference>
<keyword evidence="5" id="KW-1185">Reference proteome</keyword>
<dbReference type="SFLD" id="SFLDS00003">
    <property type="entry name" value="Haloacid_Dehalogenase"/>
    <property type="match status" value="1"/>
</dbReference>
<proteinExistence type="predicted"/>
<comment type="cofactor">
    <cofactor evidence="1">
        <name>Mg(2+)</name>
        <dbReference type="ChEBI" id="CHEBI:18420"/>
    </cofactor>
</comment>
<dbReference type="InterPro" id="IPR036412">
    <property type="entry name" value="HAD-like_sf"/>
</dbReference>
<dbReference type="Pfam" id="PF00702">
    <property type="entry name" value="Hydrolase"/>
    <property type="match status" value="1"/>
</dbReference>
<keyword evidence="2 4" id="KW-0378">Hydrolase</keyword>
<dbReference type="InterPro" id="IPR023214">
    <property type="entry name" value="HAD_sf"/>
</dbReference>
<dbReference type="PANTHER" id="PTHR46470">
    <property type="entry name" value="N-ACYLNEURAMINATE-9-PHOSPHATASE"/>
    <property type="match status" value="1"/>
</dbReference>
<dbReference type="AlphaFoldDB" id="A0A940MCV0"/>
<evidence type="ECO:0000256" key="1">
    <source>
        <dbReference type="ARBA" id="ARBA00001946"/>
    </source>
</evidence>
<dbReference type="SUPFAM" id="SSF56784">
    <property type="entry name" value="HAD-like"/>
    <property type="match status" value="1"/>
</dbReference>
<dbReference type="InterPro" id="IPR006439">
    <property type="entry name" value="HAD-SF_hydro_IA"/>
</dbReference>
<dbReference type="Gene3D" id="3.40.50.1000">
    <property type="entry name" value="HAD superfamily/HAD-like"/>
    <property type="match status" value="1"/>
</dbReference>
<comment type="caution">
    <text evidence="4">The sequence shown here is derived from an EMBL/GenBank/DDBJ whole genome shotgun (WGS) entry which is preliminary data.</text>
</comment>
<dbReference type="Gene3D" id="1.20.120.1600">
    <property type="match status" value="1"/>
</dbReference>
<reference evidence="4" key="1">
    <citation type="submission" date="2021-03" db="EMBL/GenBank/DDBJ databases">
        <title>Whole genome sequence of Streptomyces bomunensis MMS17-BM035.</title>
        <authorList>
            <person name="Lee J.H."/>
        </authorList>
    </citation>
    <scope>NUCLEOTIDE SEQUENCE</scope>
    <source>
        <strain evidence="4">MMS17-BM035</strain>
    </source>
</reference>
<dbReference type="GO" id="GO:0044281">
    <property type="term" value="P:small molecule metabolic process"/>
    <property type="evidence" value="ECO:0007669"/>
    <property type="project" value="UniProtKB-ARBA"/>
</dbReference>
<gene>
    <name evidence="4" type="ORF">JFN87_24675</name>
</gene>
<evidence type="ECO:0000256" key="3">
    <source>
        <dbReference type="ARBA" id="ARBA00022842"/>
    </source>
</evidence>
<dbReference type="SFLD" id="SFLDG01129">
    <property type="entry name" value="C1.5:_HAD__Beta-PGM__Phosphata"/>
    <property type="match status" value="1"/>
</dbReference>
<dbReference type="GO" id="GO:0016787">
    <property type="term" value="F:hydrolase activity"/>
    <property type="evidence" value="ECO:0007669"/>
    <property type="project" value="UniProtKB-KW"/>
</dbReference>
<evidence type="ECO:0000313" key="5">
    <source>
        <dbReference type="Proteomes" id="UP000670475"/>
    </source>
</evidence>
<name>A0A940MCV0_9ACTN</name>
<evidence type="ECO:0000256" key="2">
    <source>
        <dbReference type="ARBA" id="ARBA00022801"/>
    </source>
</evidence>
<organism evidence="4 5">
    <name type="scientific">Streptomyces montanisoli</name>
    <dbReference type="NCBI Taxonomy" id="2798581"/>
    <lineage>
        <taxon>Bacteria</taxon>
        <taxon>Bacillati</taxon>
        <taxon>Actinomycetota</taxon>
        <taxon>Actinomycetes</taxon>
        <taxon>Kitasatosporales</taxon>
        <taxon>Streptomycetaceae</taxon>
        <taxon>Streptomyces</taxon>
    </lineage>
</organism>
<dbReference type="Proteomes" id="UP000670475">
    <property type="component" value="Unassembled WGS sequence"/>
</dbReference>
<dbReference type="NCBIfam" id="TIGR01509">
    <property type="entry name" value="HAD-SF-IA-v3"/>
    <property type="match status" value="1"/>
</dbReference>
<sequence length="233" mass="25318">MPLRAVLWDVDDTLFDYSGADRLALERHLAGERPGADALDRWRASMRQHWARFVAGEIGFEEQRRERVRTFLGRPLSDAEADAWFLGYHAHYRASWRLFPDVLAALDELAGDFRHAVLSNSSLRHQDRKLTVLGVRERFEAVVCADDIGVGKPAPAAFLAACEALGLPPGDVVYVGDEPDVDAAAAASAGLAAVWLDRGGLGGRPELVRITGLGPLPALLRGTTRFGARPGIG</sequence>
<keyword evidence="3" id="KW-0460">Magnesium</keyword>
<dbReference type="EMBL" id="JAGIQL010000127">
    <property type="protein sequence ID" value="MBP0460649.1"/>
    <property type="molecule type" value="Genomic_DNA"/>
</dbReference>
<dbReference type="RefSeq" id="WP_209343281.1">
    <property type="nucleotide sequence ID" value="NZ_JAGIQL010000127.1"/>
</dbReference>
<accession>A0A940MCV0</accession>
<protein>
    <submittedName>
        <fullName evidence="4">HAD family hydrolase</fullName>
    </submittedName>
</protein>
<dbReference type="PANTHER" id="PTHR46470:SF4">
    <property type="entry name" value="5-AMINO-6-(5-PHOSPHO-D-RIBITYLAMINO)URACIL PHOSPHATASE YIGB"/>
    <property type="match status" value="1"/>
</dbReference>
<dbReference type="InterPro" id="IPR051400">
    <property type="entry name" value="HAD-like_hydrolase"/>
</dbReference>